<evidence type="ECO:0000313" key="1">
    <source>
        <dbReference type="EMBL" id="ADX87989.1"/>
    </source>
</evidence>
<organism evidence="1 2">
    <name type="scientific">Vibrio phage ICP1</name>
    <dbReference type="NCBI Taxonomy" id="979525"/>
    <lineage>
        <taxon>Viruses</taxon>
        <taxon>Duplodnaviria</taxon>
        <taxon>Heunggongvirae</taxon>
        <taxon>Uroviricota</taxon>
        <taxon>Caudoviricetes</taxon>
        <taxon>Mohonavirus</taxon>
        <taxon>Mohonavirus ICP1</taxon>
    </lineage>
</organism>
<proteinExistence type="predicted"/>
<evidence type="ECO:0000313" key="2">
    <source>
        <dbReference type="Proteomes" id="UP000007502"/>
    </source>
</evidence>
<dbReference type="GeneID" id="10228652"/>
<dbReference type="KEGG" id="vg:10228652"/>
<keyword evidence="2" id="KW-1185">Reference proteome</keyword>
<name>F1D1J5_9CAUD</name>
<dbReference type="OrthoDB" id="27764at10239"/>
<dbReference type="RefSeq" id="YP_004251114.1">
    <property type="nucleotide sequence ID" value="NC_015157.1"/>
</dbReference>
<accession>F1D1J5</accession>
<reference evidence="1 2" key="1">
    <citation type="journal article" date="2011" name="MBio">
        <title>Evidence of a dominant lineage of Vibrio cholerae-specific lytic bacteriophages shed by cholera patients over a 10-year period in Dhaka, Bangladesh.</title>
        <authorList>
            <person name="Seed K.D."/>
            <person name="Bodi K.L."/>
            <person name="Kropinski A.M."/>
            <person name="Ackermann H.W."/>
            <person name="Calderwood S.B."/>
            <person name="Qadri F."/>
            <person name="Camilli A."/>
        </authorList>
    </citation>
    <scope>NUCLEOTIDE SEQUENCE [LARGE SCALE GENOMIC DNA]</scope>
</reference>
<dbReference type="Proteomes" id="UP000007502">
    <property type="component" value="Segment"/>
</dbReference>
<sequence length="236" mass="27165">MNKKEFTIEDVLYMYDTVEKWNIYCGNLTSDKSLIPMYHGLSKAEFYGKGEFLEGYNSGDLVMQLDGLGDLSYTVFEWDMLQLGKMYTPRKINKIPFYILDGWTKDLFKLVKRLDHSINLEYSEYAAADLISLLTCYSDVADIRGVFDAVTASNYSKIPLVSEVVDESHTLDNEVKRIEAQGRYVQVDYKLLDSDDGQRVIFTAMEDLQDGVVFSKPKIIKSRAFKEVCDLSQFIY</sequence>
<dbReference type="EMBL" id="HQ641347">
    <property type="protein sequence ID" value="ADX87989.1"/>
    <property type="molecule type" value="Genomic_DNA"/>
</dbReference>
<protein>
    <submittedName>
        <fullName evidence="1">Uncharacterized protein ORF172</fullName>
    </submittedName>
</protein>
<gene>
    <name evidence="1" type="primary">ORF172</name>
</gene>